<gene>
    <name evidence="3" type="ORF">ACFQE0_09665</name>
</gene>
<feature type="compositionally biased region" description="Polar residues" evidence="1">
    <location>
        <begin position="128"/>
        <end position="143"/>
    </location>
</feature>
<evidence type="ECO:0000313" key="3">
    <source>
        <dbReference type="EMBL" id="MFC6789857.1"/>
    </source>
</evidence>
<keyword evidence="4" id="KW-1185">Reference proteome</keyword>
<evidence type="ECO:0000256" key="2">
    <source>
        <dbReference type="SAM" id="SignalP"/>
    </source>
</evidence>
<dbReference type="Proteomes" id="UP001596292">
    <property type="component" value="Unassembled WGS sequence"/>
</dbReference>
<dbReference type="RefSeq" id="WP_378969148.1">
    <property type="nucleotide sequence ID" value="NZ_JBHSWN010000001.1"/>
</dbReference>
<evidence type="ECO:0000256" key="1">
    <source>
        <dbReference type="SAM" id="MobiDB-lite"/>
    </source>
</evidence>
<evidence type="ECO:0000313" key="4">
    <source>
        <dbReference type="Proteomes" id="UP001596292"/>
    </source>
</evidence>
<feature type="signal peptide" evidence="2">
    <location>
        <begin position="1"/>
        <end position="21"/>
    </location>
</feature>
<evidence type="ECO:0008006" key="5">
    <source>
        <dbReference type="Google" id="ProtNLM"/>
    </source>
</evidence>
<keyword evidence="2" id="KW-0732">Signal</keyword>
<feature type="chain" id="PRO_5047068770" description="DUF1190 domain-containing protein" evidence="2">
    <location>
        <begin position="22"/>
        <end position="152"/>
    </location>
</feature>
<name>A0ABW2BJ67_9HYPH</name>
<reference evidence="4" key="1">
    <citation type="journal article" date="2019" name="Int. J. Syst. Evol. Microbiol.">
        <title>The Global Catalogue of Microorganisms (GCM) 10K type strain sequencing project: providing services to taxonomists for standard genome sequencing and annotation.</title>
        <authorList>
            <consortium name="The Broad Institute Genomics Platform"/>
            <consortium name="The Broad Institute Genome Sequencing Center for Infectious Disease"/>
            <person name="Wu L."/>
            <person name="Ma J."/>
        </authorList>
    </citation>
    <scope>NUCLEOTIDE SEQUENCE [LARGE SCALE GENOMIC DNA]</scope>
    <source>
        <strain evidence="4">CCUG 48316</strain>
    </source>
</reference>
<accession>A0ABW2BJ67</accession>
<proteinExistence type="predicted"/>
<feature type="region of interest" description="Disordered" evidence="1">
    <location>
        <begin position="106"/>
        <end position="152"/>
    </location>
</feature>
<organism evidence="3 4">
    <name type="scientific">Methylobacterium komagatae</name>
    <dbReference type="NCBI Taxonomy" id="374425"/>
    <lineage>
        <taxon>Bacteria</taxon>
        <taxon>Pseudomonadati</taxon>
        <taxon>Pseudomonadota</taxon>
        <taxon>Alphaproteobacteria</taxon>
        <taxon>Hyphomicrobiales</taxon>
        <taxon>Methylobacteriaceae</taxon>
        <taxon>Methylobacterium</taxon>
    </lineage>
</organism>
<protein>
    <recommendedName>
        <fullName evidence="5">DUF1190 domain-containing protein</fullName>
    </recommendedName>
</protein>
<dbReference type="EMBL" id="JBHSWN010000001">
    <property type="protein sequence ID" value="MFC6789857.1"/>
    <property type="molecule type" value="Genomic_DNA"/>
</dbReference>
<sequence>MRPLLPASALLIVLGAGAALADTVPTLDVEKTCRSAQVAGSSVNDRASYDGCLRSEKDAKRQAEENWGKFTPAAKKQCEAQFKAGGYPSYVEMITCLELATGVVPNQNPGDTAVGGEGTPKAARVQQEKSQSLTKEPSPSQRTDPIKVLNKD</sequence>
<comment type="caution">
    <text evidence="3">The sequence shown here is derived from an EMBL/GenBank/DDBJ whole genome shotgun (WGS) entry which is preliminary data.</text>
</comment>